<dbReference type="AlphaFoldDB" id="A0A1I0SE07"/>
<organism evidence="3 4">
    <name type="scientific">Chitinophaga arvensicola</name>
    <dbReference type="NCBI Taxonomy" id="29529"/>
    <lineage>
        <taxon>Bacteria</taxon>
        <taxon>Pseudomonadati</taxon>
        <taxon>Bacteroidota</taxon>
        <taxon>Chitinophagia</taxon>
        <taxon>Chitinophagales</taxon>
        <taxon>Chitinophagaceae</taxon>
        <taxon>Chitinophaga</taxon>
    </lineage>
</organism>
<keyword evidence="4" id="KW-1185">Reference proteome</keyword>
<evidence type="ECO:0000259" key="2">
    <source>
        <dbReference type="Pfam" id="PF13166"/>
    </source>
</evidence>
<dbReference type="PANTHER" id="PTHR32182">
    <property type="entry name" value="DNA REPLICATION AND REPAIR PROTEIN RECF"/>
    <property type="match status" value="1"/>
</dbReference>
<protein>
    <submittedName>
        <fullName evidence="3">Wobble nucleotide-excising tRNase</fullName>
    </submittedName>
</protein>
<dbReference type="InterPro" id="IPR027417">
    <property type="entry name" value="P-loop_NTPase"/>
</dbReference>
<proteinExistence type="predicted"/>
<dbReference type="GO" id="GO:0006302">
    <property type="term" value="P:double-strand break repair"/>
    <property type="evidence" value="ECO:0007669"/>
    <property type="project" value="TreeGrafter"/>
</dbReference>
<dbReference type="SUPFAM" id="SSF52540">
    <property type="entry name" value="P-loop containing nucleoside triphosphate hydrolases"/>
    <property type="match status" value="1"/>
</dbReference>
<name>A0A1I0SE07_9BACT</name>
<dbReference type="Gene3D" id="3.40.50.300">
    <property type="entry name" value="P-loop containing nucleotide triphosphate hydrolases"/>
    <property type="match status" value="1"/>
</dbReference>
<dbReference type="RefSeq" id="WP_089904787.1">
    <property type="nucleotide sequence ID" value="NZ_FOJG01000003.1"/>
</dbReference>
<dbReference type="InterPro" id="IPR026866">
    <property type="entry name" value="CR006_AAA"/>
</dbReference>
<keyword evidence="1" id="KW-0175">Coiled coil</keyword>
<dbReference type="Proteomes" id="UP000199310">
    <property type="component" value="Unassembled WGS sequence"/>
</dbReference>
<dbReference type="EMBL" id="FOJG01000003">
    <property type="protein sequence ID" value="SEW57437.1"/>
    <property type="molecule type" value="Genomic_DNA"/>
</dbReference>
<accession>A0A1I0SE07</accession>
<dbReference type="PANTHER" id="PTHR32182:SF0">
    <property type="entry name" value="DNA REPLICATION AND REPAIR PROTEIN RECF"/>
    <property type="match status" value="1"/>
</dbReference>
<gene>
    <name evidence="3" type="ORF">SAMN04488122_6784</name>
</gene>
<evidence type="ECO:0000313" key="4">
    <source>
        <dbReference type="Proteomes" id="UP000199310"/>
    </source>
</evidence>
<feature type="coiled-coil region" evidence="1">
    <location>
        <begin position="145"/>
        <end position="172"/>
    </location>
</feature>
<feature type="domain" description="Protein CR006 P-loop" evidence="2">
    <location>
        <begin position="28"/>
        <end position="759"/>
    </location>
</feature>
<sequence>MITKIDIQKFGLFKDYQWKQQVGGGDKEVFNKINIIYGRNYSGKTTFSRVFKCLEDKKLHPHFEDARFTIYKADGAMLTHQTVANESLNVRVYNSDFIRANLSWLSNPDGSIKPFTILGEKNVEIDRKIKEIEAKLGEGTDVGLLKELDTSAQHLSQKYNEFQKKQQELRARLINKAQAIKTEAAIFNKVTYNITGIEVDIKQIDDSSLLSEQLIEDKKRLLKEEALPIIDRITQPESKFGAYVESTALLVSKKISPGEPLTELINNSLLQTWVRHGMEIHRNEREICAFCRNPLPLDLWEKLDAHFNEESEELRGKLARQIAMLENVQKKLTQFQHVAKDKFYQNYHVRYKALVAEWSKAMNAYSENLTILIKALRERDNDIFQDSTLSEIHDLSEPISALIIAFNQLIDENNIKTQTLSNDQETARSELRLSEVARFIKDIEYTRSLADIAESENEYKVLLQEQVDKSALATSLLEEKRNLEAKAQDETIGAELVNKHLIQFFGHDDIKLVAEGSAPNIRFKIVRDGNNAQNLSEGESSLISFCYFIAKIEDDLKDKANINNLIIYIDDPISSLDNNHIFFMFSLIDAMIAQPKKYGQLFISTHNLDFLKYLKRITINGGDSVNYFLVERKQKMNEKSSFLTQMPKHIREYITEFNYLFSEIYAIYKPLSFDRKKYIENTYNQFYNLPNNIRKFLECYLFYKYPNTSDPLGNLGKLFDGNVPSLLNRFINEFSHLVFIDRGWKPIDVAEAETCVKIIIDKIREKDEEQFNALVSSIS</sequence>
<evidence type="ECO:0000313" key="3">
    <source>
        <dbReference type="EMBL" id="SEW57437.1"/>
    </source>
</evidence>
<reference evidence="4" key="1">
    <citation type="submission" date="2016-10" db="EMBL/GenBank/DDBJ databases">
        <authorList>
            <person name="Varghese N."/>
            <person name="Submissions S."/>
        </authorList>
    </citation>
    <scope>NUCLEOTIDE SEQUENCE [LARGE SCALE GENOMIC DNA]</scope>
    <source>
        <strain evidence="4">DSM 3695</strain>
    </source>
</reference>
<dbReference type="GO" id="GO:0000731">
    <property type="term" value="P:DNA synthesis involved in DNA repair"/>
    <property type="evidence" value="ECO:0007669"/>
    <property type="project" value="TreeGrafter"/>
</dbReference>
<dbReference type="OrthoDB" id="9795565at2"/>
<evidence type="ECO:0000256" key="1">
    <source>
        <dbReference type="SAM" id="Coils"/>
    </source>
</evidence>
<dbReference type="Pfam" id="PF13166">
    <property type="entry name" value="AAA_13"/>
    <property type="match status" value="1"/>
</dbReference>